<sequence length="403" mass="45353">MKDLLISLQALFPTDCHEHIYVVGGSVRDFLLGKESEDIDLVAALPDETLRSCGFYPITGKTTVPIWFQCHPELGKIEIIQLREESLIEDLRRRDFTINAIAMHLSGMLYDPLDGSRHLREGLLQACTDNTFADDPLRIFRAFRFEADGWQMTTGSKALILGRDWTARLGHIPVERFSREMLKALGGKEPGIFFQRMLACRVGKEWLPELFSMTKVPAGPLEHHPEGDLFTHSLQVLQRTAAVTGDPLARFCAFFHDIGKLATGPDLYPRHHGHEEAGFHMGHRLGRRLCLPASYMKALSWTSRLHMHLNKWAELRSSTRIRSAEQAAKAGIASILPVIAGADKPENTIPLGWETAVKVAAMTTAELGIEIERLCAIPAEKRADFILQKRVEMLRMLEGKKYP</sequence>
<evidence type="ECO:0000256" key="3">
    <source>
        <dbReference type="ARBA" id="ARBA00022695"/>
    </source>
</evidence>
<keyword evidence="7" id="KW-0460">Magnesium</keyword>
<feature type="domain" description="HD" evidence="10">
    <location>
        <begin position="229"/>
        <end position="348"/>
    </location>
</feature>
<dbReference type="GO" id="GO:0005524">
    <property type="term" value="F:ATP binding"/>
    <property type="evidence" value="ECO:0007669"/>
    <property type="project" value="UniProtKB-KW"/>
</dbReference>
<dbReference type="PANTHER" id="PTHR47545">
    <property type="entry name" value="MULTIFUNCTIONAL CCA PROTEIN"/>
    <property type="match status" value="1"/>
</dbReference>
<keyword evidence="5" id="KW-0547">Nucleotide-binding</keyword>
<dbReference type="InterPro" id="IPR006674">
    <property type="entry name" value="HD_domain"/>
</dbReference>
<dbReference type="GO" id="GO:0008033">
    <property type="term" value="P:tRNA processing"/>
    <property type="evidence" value="ECO:0007669"/>
    <property type="project" value="UniProtKB-KW"/>
</dbReference>
<evidence type="ECO:0000256" key="8">
    <source>
        <dbReference type="ARBA" id="ARBA00022884"/>
    </source>
</evidence>
<dbReference type="RefSeq" id="WP_012648377.1">
    <property type="nucleotide sequence ID" value="NC_011979.1"/>
</dbReference>
<evidence type="ECO:0000256" key="5">
    <source>
        <dbReference type="ARBA" id="ARBA00022741"/>
    </source>
</evidence>
<dbReference type="eggNOG" id="COG0617">
    <property type="taxonomic scope" value="Bacteria"/>
</dbReference>
<gene>
    <name evidence="11" type="primary">cca</name>
    <name evidence="11" type="ordered locus">Geob_3306</name>
</gene>
<dbReference type="GO" id="GO:0046872">
    <property type="term" value="F:metal ion binding"/>
    <property type="evidence" value="ECO:0007669"/>
    <property type="project" value="UniProtKB-KW"/>
</dbReference>
<reference evidence="11 12" key="1">
    <citation type="submission" date="2009-01" db="EMBL/GenBank/DDBJ databases">
        <title>Complete sequence of Geobacter sp. FRC-32.</title>
        <authorList>
            <consortium name="US DOE Joint Genome Institute"/>
            <person name="Lucas S."/>
            <person name="Copeland A."/>
            <person name="Lapidus A."/>
            <person name="Glavina del Rio T."/>
            <person name="Dalin E."/>
            <person name="Tice H."/>
            <person name="Bruce D."/>
            <person name="Goodwin L."/>
            <person name="Pitluck S."/>
            <person name="Saunders E."/>
            <person name="Brettin T."/>
            <person name="Detter J.C."/>
            <person name="Han C."/>
            <person name="Larimer F."/>
            <person name="Land M."/>
            <person name="Hauser L."/>
            <person name="Kyrpides N."/>
            <person name="Ovchinnikova G."/>
            <person name="Kostka J."/>
            <person name="Richardson P."/>
        </authorList>
    </citation>
    <scope>NUCLEOTIDE SEQUENCE [LARGE SCALE GENOMIC DNA]</scope>
    <source>
        <strain evidence="12">DSM 22248 / JCM 15807 / FRC-32</strain>
    </source>
</reference>
<evidence type="ECO:0000256" key="1">
    <source>
        <dbReference type="ARBA" id="ARBA00022679"/>
    </source>
</evidence>
<evidence type="ECO:0000256" key="4">
    <source>
        <dbReference type="ARBA" id="ARBA00022723"/>
    </source>
</evidence>
<dbReference type="InterPro" id="IPR003607">
    <property type="entry name" value="HD/PDEase_dom"/>
</dbReference>
<keyword evidence="3" id="KW-0548">Nucleotidyltransferase</keyword>
<evidence type="ECO:0000256" key="7">
    <source>
        <dbReference type="ARBA" id="ARBA00022842"/>
    </source>
</evidence>
<dbReference type="EMBL" id="CP001390">
    <property type="protein sequence ID" value="ACM21649.1"/>
    <property type="molecule type" value="Genomic_DNA"/>
</dbReference>
<dbReference type="OrthoDB" id="9805698at2"/>
<keyword evidence="12" id="KW-1185">Reference proteome</keyword>
<dbReference type="InterPro" id="IPR050124">
    <property type="entry name" value="tRNA_CCA-adding_enzyme"/>
</dbReference>
<keyword evidence="4" id="KW-0479">Metal-binding</keyword>
<dbReference type="Pfam" id="PF01966">
    <property type="entry name" value="HD"/>
    <property type="match status" value="1"/>
</dbReference>
<accession>B9M4W5</accession>
<keyword evidence="8 9" id="KW-0694">RNA-binding</keyword>
<dbReference type="Pfam" id="PF01743">
    <property type="entry name" value="PolyA_pol"/>
    <property type="match status" value="2"/>
</dbReference>
<dbReference type="InterPro" id="IPR002646">
    <property type="entry name" value="PolA_pol_head_dom"/>
</dbReference>
<dbReference type="Proteomes" id="UP000007721">
    <property type="component" value="Chromosome"/>
</dbReference>
<dbReference type="GO" id="GO:0003723">
    <property type="term" value="F:RNA binding"/>
    <property type="evidence" value="ECO:0007669"/>
    <property type="project" value="UniProtKB-KW"/>
</dbReference>
<dbReference type="KEGG" id="geo:Geob_3306"/>
<dbReference type="Gene3D" id="1.10.3090.10">
    <property type="entry name" value="cca-adding enzyme, domain 2"/>
    <property type="match status" value="1"/>
</dbReference>
<dbReference type="HOGENOM" id="CLU_015961_1_1_7"/>
<dbReference type="STRING" id="316067.Geob_3306"/>
<evidence type="ECO:0000313" key="11">
    <source>
        <dbReference type="EMBL" id="ACM21649.1"/>
    </source>
</evidence>
<keyword evidence="2" id="KW-0819">tRNA processing</keyword>
<evidence type="ECO:0000256" key="6">
    <source>
        <dbReference type="ARBA" id="ARBA00022840"/>
    </source>
</evidence>
<proteinExistence type="inferred from homology"/>
<organism evidence="11 12">
    <name type="scientific">Geotalea daltonii (strain DSM 22248 / JCM 15807 / FRC-32)</name>
    <name type="common">Geobacter daltonii</name>
    <dbReference type="NCBI Taxonomy" id="316067"/>
    <lineage>
        <taxon>Bacteria</taxon>
        <taxon>Pseudomonadati</taxon>
        <taxon>Thermodesulfobacteriota</taxon>
        <taxon>Desulfuromonadia</taxon>
        <taxon>Geobacterales</taxon>
        <taxon>Geobacteraceae</taxon>
        <taxon>Geotalea</taxon>
    </lineage>
</organism>
<dbReference type="Gene3D" id="3.30.460.10">
    <property type="entry name" value="Beta Polymerase, domain 2"/>
    <property type="match status" value="1"/>
</dbReference>
<evidence type="ECO:0000313" key="12">
    <source>
        <dbReference type="Proteomes" id="UP000007721"/>
    </source>
</evidence>
<evidence type="ECO:0000256" key="2">
    <source>
        <dbReference type="ARBA" id="ARBA00022694"/>
    </source>
</evidence>
<keyword evidence="1 9" id="KW-0808">Transferase</keyword>
<dbReference type="PANTHER" id="PTHR47545:SF1">
    <property type="entry name" value="MULTIFUNCTIONAL CCA PROTEIN"/>
    <property type="match status" value="1"/>
</dbReference>
<dbReference type="InterPro" id="IPR043519">
    <property type="entry name" value="NT_sf"/>
</dbReference>
<evidence type="ECO:0000256" key="9">
    <source>
        <dbReference type="RuleBase" id="RU003953"/>
    </source>
</evidence>
<name>B9M4W5_GEODF</name>
<dbReference type="GO" id="GO:0016779">
    <property type="term" value="F:nucleotidyltransferase activity"/>
    <property type="evidence" value="ECO:0007669"/>
    <property type="project" value="UniProtKB-KW"/>
</dbReference>
<comment type="similarity">
    <text evidence="9">Belongs to the tRNA nucleotidyltransferase/poly(A) polymerase family.</text>
</comment>
<dbReference type="CDD" id="cd00077">
    <property type="entry name" value="HDc"/>
    <property type="match status" value="1"/>
</dbReference>
<evidence type="ECO:0000259" key="10">
    <source>
        <dbReference type="PROSITE" id="PS51831"/>
    </source>
</evidence>
<dbReference type="SUPFAM" id="SSF81301">
    <property type="entry name" value="Nucleotidyltransferase"/>
    <property type="match status" value="1"/>
</dbReference>
<dbReference type="SUPFAM" id="SSF81891">
    <property type="entry name" value="Poly A polymerase C-terminal region-like"/>
    <property type="match status" value="1"/>
</dbReference>
<dbReference type="PROSITE" id="PS51831">
    <property type="entry name" value="HD"/>
    <property type="match status" value="1"/>
</dbReference>
<dbReference type="AlphaFoldDB" id="B9M4W5"/>
<keyword evidence="6" id="KW-0067">ATP-binding</keyword>
<protein>
    <submittedName>
        <fullName evidence="11">tRNA nucleotidyltransferase, putative</fullName>
    </submittedName>
</protein>